<reference evidence="7 8" key="1">
    <citation type="submission" date="2023-10" db="EMBL/GenBank/DDBJ databases">
        <title>Draft genome sequence of Xylaria bambusicola isolate GMP-LS, the root and basal stem rot pathogen of sugarcane in Indonesia.</title>
        <authorList>
            <person name="Selvaraj P."/>
            <person name="Muralishankar V."/>
            <person name="Muruganantham S."/>
            <person name="Sp S."/>
            <person name="Haryani S."/>
            <person name="Lau K.J.X."/>
            <person name="Naqvi N.I."/>
        </authorList>
    </citation>
    <scope>NUCLEOTIDE SEQUENCE [LARGE SCALE GENOMIC DNA]</scope>
    <source>
        <strain evidence="7">GMP-LS</strain>
    </source>
</reference>
<dbReference type="PANTHER" id="PTHR43791:SF40">
    <property type="entry name" value="THIAMINE PATHWAY TRANSPORTER THI73"/>
    <property type="match status" value="1"/>
</dbReference>
<evidence type="ECO:0000256" key="5">
    <source>
        <dbReference type="ARBA" id="ARBA00023136"/>
    </source>
</evidence>
<keyword evidence="3 6" id="KW-0812">Transmembrane</keyword>
<protein>
    <recommendedName>
        <fullName evidence="9">Major facilitator superfamily (MFS) profile domain-containing protein</fullName>
    </recommendedName>
</protein>
<gene>
    <name evidence="7" type="ORF">RRF57_006260</name>
</gene>
<evidence type="ECO:0000256" key="6">
    <source>
        <dbReference type="SAM" id="Phobius"/>
    </source>
</evidence>
<evidence type="ECO:0000256" key="4">
    <source>
        <dbReference type="ARBA" id="ARBA00022989"/>
    </source>
</evidence>
<keyword evidence="4 6" id="KW-1133">Transmembrane helix</keyword>
<accession>A0AAN7YYL3</accession>
<dbReference type="GO" id="GO:0016020">
    <property type="term" value="C:membrane"/>
    <property type="evidence" value="ECO:0007669"/>
    <property type="project" value="UniProtKB-SubCell"/>
</dbReference>
<evidence type="ECO:0000313" key="7">
    <source>
        <dbReference type="EMBL" id="KAK5630545.1"/>
    </source>
</evidence>
<feature type="transmembrane region" description="Helical" evidence="6">
    <location>
        <begin position="46"/>
        <end position="68"/>
    </location>
</feature>
<keyword evidence="5 6" id="KW-0472">Membrane</keyword>
<keyword evidence="2" id="KW-0813">Transport</keyword>
<dbReference type="EMBL" id="JAWHQM010000016">
    <property type="protein sequence ID" value="KAK5630545.1"/>
    <property type="molecule type" value="Genomic_DNA"/>
</dbReference>
<dbReference type="Proteomes" id="UP001305414">
    <property type="component" value="Unassembled WGS sequence"/>
</dbReference>
<dbReference type="GO" id="GO:0022857">
    <property type="term" value="F:transmembrane transporter activity"/>
    <property type="evidence" value="ECO:0007669"/>
    <property type="project" value="TreeGrafter"/>
</dbReference>
<evidence type="ECO:0008006" key="9">
    <source>
        <dbReference type="Google" id="ProtNLM"/>
    </source>
</evidence>
<keyword evidence="8" id="KW-1185">Reference proteome</keyword>
<evidence type="ECO:0000256" key="1">
    <source>
        <dbReference type="ARBA" id="ARBA00004141"/>
    </source>
</evidence>
<evidence type="ECO:0000256" key="2">
    <source>
        <dbReference type="ARBA" id="ARBA00022448"/>
    </source>
</evidence>
<name>A0AAN7YYL3_9PEZI</name>
<feature type="transmembrane region" description="Helical" evidence="6">
    <location>
        <begin position="15"/>
        <end position="34"/>
    </location>
</feature>
<dbReference type="PANTHER" id="PTHR43791">
    <property type="entry name" value="PERMEASE-RELATED"/>
    <property type="match status" value="1"/>
</dbReference>
<dbReference type="SUPFAM" id="SSF103473">
    <property type="entry name" value="MFS general substrate transporter"/>
    <property type="match status" value="1"/>
</dbReference>
<proteinExistence type="predicted"/>
<dbReference type="AlphaFoldDB" id="A0AAN7YYL3"/>
<comment type="caution">
    <text evidence="7">The sequence shown here is derived from an EMBL/GenBank/DDBJ whole genome shotgun (WGS) entry which is preliminary data.</text>
</comment>
<sequence>MPLYTPRESISRYGLWYSGLGAAQMVGGVISFAAQHSSRTVSFFGWRIMFVAVGSFNIVVAALILLLIPKTPDVTTWLNKEEKVHIRERLAFDQAGTGRKVFQKKAVVEAFFFDAQVWILFVLTTLLMIPAGVAANFGAAILRDSDMTL</sequence>
<evidence type="ECO:0000256" key="3">
    <source>
        <dbReference type="ARBA" id="ARBA00022692"/>
    </source>
</evidence>
<dbReference type="InterPro" id="IPR036259">
    <property type="entry name" value="MFS_trans_sf"/>
</dbReference>
<organism evidence="7 8">
    <name type="scientific">Xylaria bambusicola</name>
    <dbReference type="NCBI Taxonomy" id="326684"/>
    <lineage>
        <taxon>Eukaryota</taxon>
        <taxon>Fungi</taxon>
        <taxon>Dikarya</taxon>
        <taxon>Ascomycota</taxon>
        <taxon>Pezizomycotina</taxon>
        <taxon>Sordariomycetes</taxon>
        <taxon>Xylariomycetidae</taxon>
        <taxon>Xylariales</taxon>
        <taxon>Xylariaceae</taxon>
        <taxon>Xylaria</taxon>
    </lineage>
</organism>
<feature type="transmembrane region" description="Helical" evidence="6">
    <location>
        <begin position="117"/>
        <end position="142"/>
    </location>
</feature>
<comment type="subcellular location">
    <subcellularLocation>
        <location evidence="1">Membrane</location>
        <topology evidence="1">Multi-pass membrane protein</topology>
    </subcellularLocation>
</comment>
<evidence type="ECO:0000313" key="8">
    <source>
        <dbReference type="Proteomes" id="UP001305414"/>
    </source>
</evidence>
<dbReference type="Gene3D" id="1.20.1250.20">
    <property type="entry name" value="MFS general substrate transporter like domains"/>
    <property type="match status" value="1"/>
</dbReference>